<dbReference type="AlphaFoldDB" id="A0A2A3ZSC0"/>
<sequence>MAPKKTKTVRFFQLAMLIDGGLNYPGTFDWTPILENLRARRGTDRKVNDVWFTADDNVKTFGIHNPIGNDFMSSISEEDGTIEDHLADEGGEKLAYSTAVIPFPGTRFFATVYGAAHSPKQGRIADLATAIRPLADGAFWKVKPIVDKRKIDKLRNAKGVLRFSSSFSTQRDLYDPEESDMGPALMGDAMAASLGGDLELSLDLNLTPYSRQRQTALRRLKDSIIKDLRYLAGSKSNAEATIISLEGQEEVISLVEKDLSMDFELDLEDRPPRFSELRKLLEDNRAKLEETRKQTIDD</sequence>
<dbReference type="EMBL" id="NRHA01000008">
    <property type="protein sequence ID" value="PCC54580.1"/>
    <property type="molecule type" value="Genomic_DNA"/>
</dbReference>
<organism evidence="1 2">
    <name type="scientific">Brevibacterium aurantiacum</name>
    <dbReference type="NCBI Taxonomy" id="273384"/>
    <lineage>
        <taxon>Bacteria</taxon>
        <taxon>Bacillati</taxon>
        <taxon>Actinomycetota</taxon>
        <taxon>Actinomycetes</taxon>
        <taxon>Micrococcales</taxon>
        <taxon>Brevibacteriaceae</taxon>
        <taxon>Brevibacterium</taxon>
    </lineage>
</organism>
<comment type="caution">
    <text evidence="1">The sequence shown here is derived from an EMBL/GenBank/DDBJ whole genome shotgun (WGS) entry which is preliminary data.</text>
</comment>
<evidence type="ECO:0000313" key="1">
    <source>
        <dbReference type="EMBL" id="PCC54580.1"/>
    </source>
</evidence>
<name>A0A2A3ZSC0_BREAU</name>
<dbReference type="Proteomes" id="UP000217881">
    <property type="component" value="Unassembled WGS sequence"/>
</dbReference>
<gene>
    <name evidence="1" type="ORF">CIK59_06075</name>
</gene>
<evidence type="ECO:0000313" key="2">
    <source>
        <dbReference type="Proteomes" id="UP000217881"/>
    </source>
</evidence>
<reference evidence="1 2" key="1">
    <citation type="journal article" date="2017" name="Elife">
        <title>Extensive horizontal gene transfer in cheese-associated bacteria.</title>
        <authorList>
            <person name="Bonham K.S."/>
            <person name="Wolfe B.E."/>
            <person name="Dutton R.J."/>
        </authorList>
    </citation>
    <scope>NUCLEOTIDE SEQUENCE [LARGE SCALE GENOMIC DNA]</scope>
    <source>
        <strain evidence="1 2">738_8</strain>
    </source>
</reference>
<proteinExistence type="predicted"/>
<accession>A0A2A3ZSC0</accession>
<dbReference type="RefSeq" id="WP_096146022.1">
    <property type="nucleotide sequence ID" value="NZ_CP025332.1"/>
</dbReference>
<protein>
    <submittedName>
        <fullName evidence="1">Uncharacterized protein</fullName>
    </submittedName>
</protein>